<dbReference type="RefSeq" id="WP_087432063.1">
    <property type="nucleotide sequence ID" value="NZ_JAMDLV010000027.1"/>
</dbReference>
<evidence type="ECO:0000313" key="9">
    <source>
        <dbReference type="EMBL" id="MCY9522626.1"/>
    </source>
</evidence>
<comment type="caution">
    <text evidence="9">The sequence shown here is derived from an EMBL/GenBank/DDBJ whole genome shotgun (WGS) entry which is preliminary data.</text>
</comment>
<evidence type="ECO:0000256" key="5">
    <source>
        <dbReference type="ARBA" id="ARBA00022989"/>
    </source>
</evidence>
<gene>
    <name evidence="9" type="ORF">M5X09_23705</name>
</gene>
<dbReference type="InterPro" id="IPR045324">
    <property type="entry name" value="Small_multidrug_res"/>
</dbReference>
<reference evidence="9 10" key="1">
    <citation type="submission" date="2022-05" db="EMBL/GenBank/DDBJ databases">
        <title>Genome Sequencing of Bee-Associated Microbes.</title>
        <authorList>
            <person name="Dunlap C."/>
        </authorList>
    </citation>
    <scope>NUCLEOTIDE SEQUENCE [LARGE SCALE GENOMIC DNA]</scope>
    <source>
        <strain evidence="9 10">NRRL NRS-1438</strain>
    </source>
</reference>
<keyword evidence="3" id="KW-1003">Cell membrane</keyword>
<sequence length="104" mass="11129">MNWIFLILAGFAEIGGVISLKKSDGFRKLAPTLCAIAFGGASFYLLSSSLRTIPIGTAYGIWTGIGSAGSVLAGMIFFKEPKEWKRVLFISLIVISLIGLKLST</sequence>
<evidence type="ECO:0000256" key="4">
    <source>
        <dbReference type="ARBA" id="ARBA00022692"/>
    </source>
</evidence>
<dbReference type="Proteomes" id="UP001207626">
    <property type="component" value="Unassembled WGS sequence"/>
</dbReference>
<keyword evidence="5 8" id="KW-1133">Transmembrane helix</keyword>
<keyword evidence="4 7" id="KW-0812">Transmembrane</keyword>
<dbReference type="PANTHER" id="PTHR30561">
    <property type="entry name" value="SMR FAMILY PROTON-DEPENDENT DRUG EFFLUX TRANSPORTER SUGE"/>
    <property type="match status" value="1"/>
</dbReference>
<dbReference type="Gene3D" id="1.10.3730.20">
    <property type="match status" value="1"/>
</dbReference>
<evidence type="ECO:0000256" key="3">
    <source>
        <dbReference type="ARBA" id="ARBA00022475"/>
    </source>
</evidence>
<name>A0ABT4DZ73_9BACL</name>
<evidence type="ECO:0000256" key="1">
    <source>
        <dbReference type="ARBA" id="ARBA00004651"/>
    </source>
</evidence>
<evidence type="ECO:0000256" key="7">
    <source>
        <dbReference type="RuleBase" id="RU003942"/>
    </source>
</evidence>
<accession>A0ABT4DZ73</accession>
<dbReference type="Pfam" id="PF00893">
    <property type="entry name" value="Multi_Drug_Res"/>
    <property type="match status" value="1"/>
</dbReference>
<dbReference type="InterPro" id="IPR037185">
    <property type="entry name" value="EmrE-like"/>
</dbReference>
<evidence type="ECO:0000256" key="2">
    <source>
        <dbReference type="ARBA" id="ARBA00022448"/>
    </source>
</evidence>
<feature type="transmembrane region" description="Helical" evidence="8">
    <location>
        <begin position="29"/>
        <end position="47"/>
    </location>
</feature>
<evidence type="ECO:0000256" key="8">
    <source>
        <dbReference type="SAM" id="Phobius"/>
    </source>
</evidence>
<comment type="similarity">
    <text evidence="7">Belongs to the drug/metabolite transporter (DMT) superfamily. Small multidrug resistance (SMR) (TC 2.A.7.1) family.</text>
</comment>
<keyword evidence="10" id="KW-1185">Reference proteome</keyword>
<proteinExistence type="inferred from homology"/>
<dbReference type="EMBL" id="JAMDLW010000041">
    <property type="protein sequence ID" value="MCY9522626.1"/>
    <property type="molecule type" value="Genomic_DNA"/>
</dbReference>
<evidence type="ECO:0000313" key="10">
    <source>
        <dbReference type="Proteomes" id="UP001207626"/>
    </source>
</evidence>
<dbReference type="SUPFAM" id="SSF103481">
    <property type="entry name" value="Multidrug resistance efflux transporter EmrE"/>
    <property type="match status" value="1"/>
</dbReference>
<feature type="transmembrane region" description="Helical" evidence="8">
    <location>
        <begin position="59"/>
        <end position="78"/>
    </location>
</feature>
<protein>
    <submittedName>
        <fullName evidence="9">Multidrug efflux SMR transporter</fullName>
    </submittedName>
</protein>
<feature type="transmembrane region" description="Helical" evidence="8">
    <location>
        <begin position="84"/>
        <end position="102"/>
    </location>
</feature>
<keyword evidence="6 8" id="KW-0472">Membrane</keyword>
<keyword evidence="2" id="KW-0813">Transport</keyword>
<evidence type="ECO:0000256" key="6">
    <source>
        <dbReference type="ARBA" id="ARBA00023136"/>
    </source>
</evidence>
<organism evidence="9 10">
    <name type="scientific">Paenibacillus apiarius</name>
    <dbReference type="NCBI Taxonomy" id="46240"/>
    <lineage>
        <taxon>Bacteria</taxon>
        <taxon>Bacillati</taxon>
        <taxon>Bacillota</taxon>
        <taxon>Bacilli</taxon>
        <taxon>Bacillales</taxon>
        <taxon>Paenibacillaceae</taxon>
        <taxon>Paenibacillus</taxon>
    </lineage>
</organism>
<comment type="subcellular location">
    <subcellularLocation>
        <location evidence="1 7">Cell membrane</location>
        <topology evidence="1 7">Multi-pass membrane protein</topology>
    </subcellularLocation>
</comment>
<dbReference type="InterPro" id="IPR000390">
    <property type="entry name" value="Small_drug/metabolite_transptr"/>
</dbReference>
<dbReference type="PANTHER" id="PTHR30561:SF0">
    <property type="entry name" value="GUANIDINIUM EXPORTER"/>
    <property type="match status" value="1"/>
</dbReference>